<dbReference type="EMBL" id="BGZK01000976">
    <property type="protein sequence ID" value="GBP67226.1"/>
    <property type="molecule type" value="Genomic_DNA"/>
</dbReference>
<protein>
    <submittedName>
        <fullName evidence="2">Uncharacterized protein</fullName>
    </submittedName>
</protein>
<evidence type="ECO:0000313" key="3">
    <source>
        <dbReference type="Proteomes" id="UP000299102"/>
    </source>
</evidence>
<keyword evidence="3" id="KW-1185">Reference proteome</keyword>
<feature type="region of interest" description="Disordered" evidence="1">
    <location>
        <begin position="128"/>
        <end position="152"/>
    </location>
</feature>
<accession>A0A4C1XTC9</accession>
<reference evidence="2 3" key="1">
    <citation type="journal article" date="2019" name="Commun. Biol.">
        <title>The bagworm genome reveals a unique fibroin gene that provides high tensile strength.</title>
        <authorList>
            <person name="Kono N."/>
            <person name="Nakamura H."/>
            <person name="Ohtoshi R."/>
            <person name="Tomita M."/>
            <person name="Numata K."/>
            <person name="Arakawa K."/>
        </authorList>
    </citation>
    <scope>NUCLEOTIDE SEQUENCE [LARGE SCALE GENOMIC DNA]</scope>
</reference>
<comment type="caution">
    <text evidence="2">The sequence shown here is derived from an EMBL/GenBank/DDBJ whole genome shotgun (WGS) entry which is preliminary data.</text>
</comment>
<sequence length="257" mass="28881">MDYRSRRSHAIDINSLNPVTQIRLQKVECPACYSKVSNDSTRAEDELTELVVKTGMSVKNVSKALATSVSSFKLPPGSFARKITERVRSPASISIAITVVVPTPLPLRLSIPNSNLDPPGKKLAGYIRNNNERPREAFSTNSTPPERTPNAASRRHYRHTFGLPCSQQKACTYCDMLNSRTYRRCSDTDDKRTGVAWPFRKSRGFGARLAAEMRRCFRRRCRGNAAKKRQCVSGPRIYEAVTCFSFKAKFNDMPEPA</sequence>
<organism evidence="2 3">
    <name type="scientific">Eumeta variegata</name>
    <name type="common">Bagworm moth</name>
    <name type="synonym">Eumeta japonica</name>
    <dbReference type="NCBI Taxonomy" id="151549"/>
    <lineage>
        <taxon>Eukaryota</taxon>
        <taxon>Metazoa</taxon>
        <taxon>Ecdysozoa</taxon>
        <taxon>Arthropoda</taxon>
        <taxon>Hexapoda</taxon>
        <taxon>Insecta</taxon>
        <taxon>Pterygota</taxon>
        <taxon>Neoptera</taxon>
        <taxon>Endopterygota</taxon>
        <taxon>Lepidoptera</taxon>
        <taxon>Glossata</taxon>
        <taxon>Ditrysia</taxon>
        <taxon>Tineoidea</taxon>
        <taxon>Psychidae</taxon>
        <taxon>Oiketicinae</taxon>
        <taxon>Eumeta</taxon>
    </lineage>
</organism>
<evidence type="ECO:0000313" key="2">
    <source>
        <dbReference type="EMBL" id="GBP67226.1"/>
    </source>
</evidence>
<name>A0A4C1XTC9_EUMVA</name>
<evidence type="ECO:0000256" key="1">
    <source>
        <dbReference type="SAM" id="MobiDB-lite"/>
    </source>
</evidence>
<dbReference type="AlphaFoldDB" id="A0A4C1XTC9"/>
<proteinExistence type="predicted"/>
<gene>
    <name evidence="2" type="ORF">EVAR_47787_1</name>
</gene>
<dbReference type="Proteomes" id="UP000299102">
    <property type="component" value="Unassembled WGS sequence"/>
</dbReference>